<name>A0AAX3EZA6_MYCSY</name>
<evidence type="ECO:0000313" key="1">
    <source>
        <dbReference type="EMBL" id="UZW64350.1"/>
    </source>
</evidence>
<proteinExistence type="predicted"/>
<dbReference type="AlphaFoldDB" id="A0AAX3EZA6"/>
<accession>A0AAX3EZA6</accession>
<dbReference type="RefSeq" id="WP_267274340.1">
    <property type="nucleotide sequence ID" value="NZ_CP107525.1"/>
</dbReference>
<evidence type="ECO:0000313" key="2">
    <source>
        <dbReference type="Proteomes" id="UP001164481"/>
    </source>
</evidence>
<reference evidence="1" key="2">
    <citation type="submission" date="2022-11" db="EMBL/GenBank/DDBJ databases">
        <title>complete genomes of mycoplasma synoviae ZX313 strain and SD2 strain.</title>
        <authorList>
            <person name="Zhong Q."/>
        </authorList>
    </citation>
    <scope>NUCLEOTIDE SEQUENCE</scope>
    <source>
        <strain evidence="1">SD2</strain>
    </source>
</reference>
<reference evidence="1" key="1">
    <citation type="submission" date="2022-10" db="EMBL/GenBank/DDBJ databases">
        <authorList>
            <person name="Wei X."/>
        </authorList>
    </citation>
    <scope>NUCLEOTIDE SEQUENCE</scope>
    <source>
        <strain evidence="1">SD2</strain>
    </source>
</reference>
<protein>
    <submittedName>
        <fullName evidence="1">Uncharacterized protein</fullName>
    </submittedName>
</protein>
<gene>
    <name evidence="1" type="ORF">OIE46_03200</name>
</gene>
<organism evidence="1 2">
    <name type="scientific">Mycoplasmopsis synoviae</name>
    <name type="common">Mycoplasma synoviae</name>
    <dbReference type="NCBI Taxonomy" id="2109"/>
    <lineage>
        <taxon>Bacteria</taxon>
        <taxon>Bacillati</taxon>
        <taxon>Mycoplasmatota</taxon>
        <taxon>Mycoplasmoidales</taxon>
        <taxon>Metamycoplasmataceae</taxon>
        <taxon>Mycoplasmopsis</taxon>
    </lineage>
</organism>
<dbReference type="Proteomes" id="UP001164481">
    <property type="component" value="Chromosome"/>
</dbReference>
<dbReference type="EMBL" id="CP107525">
    <property type="protein sequence ID" value="UZW64350.1"/>
    <property type="molecule type" value="Genomic_DNA"/>
</dbReference>
<sequence>MKKFKQFLKWIFTFSLNSVLDFLATAKLTDLQKQKLFLAASKQKNQKEEFKT</sequence>